<sequence>MGAGFSRLPSLVAFEFARFYEALQAIATYPPGENKQKLLAGDESGGIDALHGWCGGLVSFWGGTKISVEQTVGFVLERVAELGAMAK</sequence>
<comment type="caution">
    <text evidence="1">The sequence shown here is derived from an EMBL/GenBank/DDBJ whole genome shotgun (WGS) entry which is preliminary data.</text>
</comment>
<proteinExistence type="predicted"/>
<dbReference type="PATRIC" id="fig|993517.3.peg.2965"/>
<reference evidence="1 2" key="1">
    <citation type="journal article" date="2013" name="Mar. Genomics">
        <title>Expression of sulfatases in Rhodopirellula baltica and the diversity of sulfatases in the genus Rhodopirellula.</title>
        <authorList>
            <person name="Wegner C.E."/>
            <person name="Richter-Heitmann T."/>
            <person name="Klindworth A."/>
            <person name="Klockow C."/>
            <person name="Richter M."/>
            <person name="Achstetter T."/>
            <person name="Glockner F.O."/>
            <person name="Harder J."/>
        </authorList>
    </citation>
    <scope>NUCLEOTIDE SEQUENCE [LARGE SCALE GENOMIC DNA]</scope>
    <source>
        <strain evidence="1 2">SH28</strain>
    </source>
</reference>
<evidence type="ECO:0000313" key="1">
    <source>
        <dbReference type="EMBL" id="EKK01900.1"/>
    </source>
</evidence>
<accession>K5CDW0</accession>
<dbReference type="Proteomes" id="UP000007993">
    <property type="component" value="Unassembled WGS sequence"/>
</dbReference>
<evidence type="ECO:0000313" key="2">
    <source>
        <dbReference type="Proteomes" id="UP000007993"/>
    </source>
</evidence>
<gene>
    <name evidence="1" type="ORF">RBSH_02745</name>
</gene>
<organism evidence="1 2">
    <name type="scientific">Rhodopirellula baltica SH28</name>
    <dbReference type="NCBI Taxonomy" id="993517"/>
    <lineage>
        <taxon>Bacteria</taxon>
        <taxon>Pseudomonadati</taxon>
        <taxon>Planctomycetota</taxon>
        <taxon>Planctomycetia</taxon>
        <taxon>Pirellulales</taxon>
        <taxon>Pirellulaceae</taxon>
        <taxon>Rhodopirellula</taxon>
    </lineage>
</organism>
<name>K5CDW0_RHOBT</name>
<dbReference type="EMBL" id="AMCW01000076">
    <property type="protein sequence ID" value="EKK01900.1"/>
    <property type="molecule type" value="Genomic_DNA"/>
</dbReference>
<protein>
    <submittedName>
        <fullName evidence="1">Uncharacterized protein</fullName>
    </submittedName>
</protein>
<dbReference type="AlphaFoldDB" id="K5CDW0"/>